<gene>
    <name evidence="15" type="primary">100641169</name>
</gene>
<dbReference type="OMA" id="QYENYVC"/>
<dbReference type="KEGG" id="aqu:100641169"/>
<comment type="pathway">
    <text evidence="2">Protein modification; protein ubiquitination.</text>
</comment>
<evidence type="ECO:0000313" key="15">
    <source>
        <dbReference type="EnsemblMetazoa" id="Aqu2.1.33496_001"/>
    </source>
</evidence>
<keyword evidence="8" id="KW-0833">Ubl conjugation pathway</keyword>
<dbReference type="PANTHER" id="PTHR10131">
    <property type="entry name" value="TNF RECEPTOR ASSOCIATED FACTOR"/>
    <property type="match status" value="1"/>
</dbReference>
<evidence type="ECO:0000256" key="5">
    <source>
        <dbReference type="ARBA" id="ARBA00022679"/>
    </source>
</evidence>
<dbReference type="Pfam" id="PF13923">
    <property type="entry name" value="zf-C3HC4_2"/>
    <property type="match status" value="1"/>
</dbReference>
<dbReference type="SUPFAM" id="SSF160088">
    <property type="entry name" value="NRDP1 C-terminal domain-like"/>
    <property type="match status" value="1"/>
</dbReference>
<reference evidence="16" key="1">
    <citation type="journal article" date="2010" name="Nature">
        <title>The Amphimedon queenslandica genome and the evolution of animal complexity.</title>
        <authorList>
            <person name="Srivastava M."/>
            <person name="Simakov O."/>
            <person name="Chapman J."/>
            <person name="Fahey B."/>
            <person name="Gauthier M.E."/>
            <person name="Mitros T."/>
            <person name="Richards G.S."/>
            <person name="Conaco C."/>
            <person name="Dacre M."/>
            <person name="Hellsten U."/>
            <person name="Larroux C."/>
            <person name="Putnam N.H."/>
            <person name="Stanke M."/>
            <person name="Adamska M."/>
            <person name="Darling A."/>
            <person name="Degnan S.M."/>
            <person name="Oakley T.H."/>
            <person name="Plachetzki D.C."/>
            <person name="Zhai Y."/>
            <person name="Adamski M."/>
            <person name="Calcino A."/>
            <person name="Cummins S.F."/>
            <person name="Goodstein D.M."/>
            <person name="Harris C."/>
            <person name="Jackson D.J."/>
            <person name="Leys S.P."/>
            <person name="Shu S."/>
            <person name="Woodcroft B.J."/>
            <person name="Vervoort M."/>
            <person name="Kosik K.S."/>
            <person name="Manning G."/>
            <person name="Degnan B.M."/>
            <person name="Rokhsar D.S."/>
        </authorList>
    </citation>
    <scope>NUCLEOTIDE SEQUENCE [LARGE SCALE GENOMIC DNA]</scope>
</reference>
<keyword evidence="9" id="KW-0862">Zinc</keyword>
<reference evidence="15" key="2">
    <citation type="submission" date="2017-05" db="UniProtKB">
        <authorList>
            <consortium name="EnsemblMetazoa"/>
        </authorList>
    </citation>
    <scope>IDENTIFICATION</scope>
</reference>
<dbReference type="InterPro" id="IPR015036">
    <property type="entry name" value="NRDP1"/>
</dbReference>
<proteinExistence type="predicted"/>
<accession>A0A1X7V0L8</accession>
<evidence type="ECO:0000256" key="7">
    <source>
        <dbReference type="ARBA" id="ARBA00022771"/>
    </source>
</evidence>
<evidence type="ECO:0000256" key="13">
    <source>
        <dbReference type="SAM" id="Coils"/>
    </source>
</evidence>
<dbReference type="PROSITE" id="PS50089">
    <property type="entry name" value="ZF_RING_2"/>
    <property type="match status" value="1"/>
</dbReference>
<keyword evidence="16" id="KW-1185">Reference proteome</keyword>
<dbReference type="EnsemblMetazoa" id="XM_011405234.2">
    <property type="protein sequence ID" value="XP_011403536.1"/>
    <property type="gene ID" value="LOC100641169"/>
</dbReference>
<evidence type="ECO:0000256" key="8">
    <source>
        <dbReference type="ARBA" id="ARBA00022786"/>
    </source>
</evidence>
<dbReference type="InterPro" id="IPR037255">
    <property type="entry name" value="NRDP1_C"/>
</dbReference>
<evidence type="ECO:0000256" key="11">
    <source>
        <dbReference type="ARBA" id="ARBA00031762"/>
    </source>
</evidence>
<keyword evidence="13" id="KW-0175">Coiled coil</keyword>
<dbReference type="PANTHER" id="PTHR10131:SF157">
    <property type="entry name" value="RECEPTOR-ASSOCIATED FACTOR, PUTATIVE-RELATED"/>
    <property type="match status" value="1"/>
</dbReference>
<sequence>MGYEVERFVGVVDEELFCPICGLVLDSPLQIKDCEHCFCGSCIEEWLKHQRVCPVDRTPVPPSCEGSSLTSALGPAPRILRNLLSRLRIKCENEVFGCQTVTHLEGLQLHLNQCEYNPRRPVECDRGCGSVVPMDELTQHNCIKELREKITNQSLVIKTLSDQVSILQQELSDQRQEMTILKELVRSSASSSSNSLRHTLSLLPPLPPLSSASPSSVSSSQSNYPDEVEHAIQTSQWLSLLRPARIRHWGGIISTPDSILQSIIRQALSSSGCPQYLLVELMANAHERRWPPGLSVLETRQLNRSRYEQYVTKQVPGKQAVVIMASENEHMGDNMIVSPGMVIIFAHGVD</sequence>
<keyword evidence="6" id="KW-0479">Metal-binding</keyword>
<organism evidence="15">
    <name type="scientific">Amphimedon queenslandica</name>
    <name type="common">Sponge</name>
    <dbReference type="NCBI Taxonomy" id="400682"/>
    <lineage>
        <taxon>Eukaryota</taxon>
        <taxon>Metazoa</taxon>
        <taxon>Porifera</taxon>
        <taxon>Demospongiae</taxon>
        <taxon>Heteroscleromorpha</taxon>
        <taxon>Haplosclerida</taxon>
        <taxon>Niphatidae</taxon>
        <taxon>Amphimedon</taxon>
    </lineage>
</organism>
<dbReference type="UniPathway" id="UPA00143"/>
<dbReference type="Proteomes" id="UP000007879">
    <property type="component" value="Unassembled WGS sequence"/>
</dbReference>
<feature type="coiled-coil region" evidence="13">
    <location>
        <begin position="143"/>
        <end position="184"/>
    </location>
</feature>
<dbReference type="GO" id="GO:0008270">
    <property type="term" value="F:zinc ion binding"/>
    <property type="evidence" value="ECO:0007669"/>
    <property type="project" value="UniProtKB-KW"/>
</dbReference>
<dbReference type="Pfam" id="PF08941">
    <property type="entry name" value="USP8_interact"/>
    <property type="match status" value="1"/>
</dbReference>
<evidence type="ECO:0000259" key="14">
    <source>
        <dbReference type="PROSITE" id="PS50089"/>
    </source>
</evidence>
<dbReference type="InterPro" id="IPR017907">
    <property type="entry name" value="Znf_RING_CS"/>
</dbReference>
<evidence type="ECO:0000313" key="16">
    <source>
        <dbReference type="Proteomes" id="UP000007879"/>
    </source>
</evidence>
<dbReference type="GO" id="GO:0061630">
    <property type="term" value="F:ubiquitin protein ligase activity"/>
    <property type="evidence" value="ECO:0007669"/>
    <property type="project" value="UniProtKB-EC"/>
</dbReference>
<dbReference type="STRING" id="400682.A0A1X7V0L8"/>
<dbReference type="InterPro" id="IPR001841">
    <property type="entry name" value="Znf_RING"/>
</dbReference>
<feature type="domain" description="RING-type" evidence="14">
    <location>
        <begin position="18"/>
        <end position="57"/>
    </location>
</feature>
<dbReference type="InterPro" id="IPR013083">
    <property type="entry name" value="Znf_RING/FYVE/PHD"/>
</dbReference>
<name>A0A1X7V0L8_AMPQE</name>
<dbReference type="PROSITE" id="PS00518">
    <property type="entry name" value="ZF_RING_1"/>
    <property type="match status" value="1"/>
</dbReference>
<evidence type="ECO:0000256" key="2">
    <source>
        <dbReference type="ARBA" id="ARBA00004906"/>
    </source>
</evidence>
<dbReference type="AlphaFoldDB" id="A0A1X7V0L8"/>
<evidence type="ECO:0000256" key="4">
    <source>
        <dbReference type="ARBA" id="ARBA00015711"/>
    </source>
</evidence>
<keyword evidence="5" id="KW-0808">Transferase</keyword>
<comment type="catalytic activity">
    <reaction evidence="1">
        <text>S-ubiquitinyl-[E2 ubiquitin-conjugating enzyme]-L-cysteine + [acceptor protein]-L-lysine = [E2 ubiquitin-conjugating enzyme]-L-cysteine + N(6)-ubiquitinyl-[acceptor protein]-L-lysine.</text>
        <dbReference type="EC" id="2.3.2.27"/>
    </reaction>
</comment>
<dbReference type="InParanoid" id="A0A1X7V0L8"/>
<dbReference type="OrthoDB" id="1630758at2759"/>
<evidence type="ECO:0000256" key="9">
    <source>
        <dbReference type="ARBA" id="ARBA00022833"/>
    </source>
</evidence>
<keyword evidence="7 12" id="KW-0863">Zinc-finger</keyword>
<evidence type="ECO:0000256" key="6">
    <source>
        <dbReference type="ARBA" id="ARBA00022723"/>
    </source>
</evidence>
<dbReference type="eggNOG" id="KOG0297">
    <property type="taxonomic scope" value="Eukaryota"/>
</dbReference>
<protein>
    <recommendedName>
        <fullName evidence="4">E3 ubiquitin-protein ligase NRDP1</fullName>
        <ecNumber evidence="3">2.3.2.27</ecNumber>
    </recommendedName>
    <alternativeName>
        <fullName evidence="10">RING finger protein 41</fullName>
    </alternativeName>
    <alternativeName>
        <fullName evidence="11">RING-type E3 ubiquitin transferase NRDP1</fullName>
    </alternativeName>
</protein>
<evidence type="ECO:0000256" key="10">
    <source>
        <dbReference type="ARBA" id="ARBA00030556"/>
    </source>
</evidence>
<dbReference type="EC" id="2.3.2.27" evidence="3"/>
<dbReference type="SUPFAM" id="SSF57850">
    <property type="entry name" value="RING/U-box"/>
    <property type="match status" value="1"/>
</dbReference>
<dbReference type="Gene3D" id="3.30.40.10">
    <property type="entry name" value="Zinc/RING finger domain, C3HC4 (zinc finger)"/>
    <property type="match status" value="2"/>
</dbReference>
<evidence type="ECO:0000256" key="1">
    <source>
        <dbReference type="ARBA" id="ARBA00000900"/>
    </source>
</evidence>
<evidence type="ECO:0000256" key="12">
    <source>
        <dbReference type="PROSITE-ProRule" id="PRU00175"/>
    </source>
</evidence>
<evidence type="ECO:0000256" key="3">
    <source>
        <dbReference type="ARBA" id="ARBA00012483"/>
    </source>
</evidence>
<dbReference type="GO" id="GO:0043122">
    <property type="term" value="P:regulation of canonical NF-kappaB signal transduction"/>
    <property type="evidence" value="ECO:0007669"/>
    <property type="project" value="TreeGrafter"/>
</dbReference>
<dbReference type="SUPFAM" id="SSF49599">
    <property type="entry name" value="TRAF domain-like"/>
    <property type="match status" value="1"/>
</dbReference>
<dbReference type="EnsemblMetazoa" id="Aqu2.1.33496_001">
    <property type="protein sequence ID" value="Aqu2.1.33496_001"/>
    <property type="gene ID" value="Aqu2.1.33496"/>
</dbReference>
<dbReference type="GO" id="GO:0016567">
    <property type="term" value="P:protein ubiquitination"/>
    <property type="evidence" value="ECO:0007669"/>
    <property type="project" value="UniProtKB-UniPathway"/>
</dbReference>